<dbReference type="KEGG" id="psyt:DSAG12_01426"/>
<dbReference type="EMBL" id="CP042905">
    <property type="protein sequence ID" value="QEE15600.1"/>
    <property type="molecule type" value="Genomic_DNA"/>
</dbReference>
<dbReference type="Proteomes" id="UP000321408">
    <property type="component" value="Chromosome"/>
</dbReference>
<accession>A0A5B9DA22</accession>
<organism evidence="1 2">
    <name type="scientific">Promethearchaeum syntrophicum</name>
    <dbReference type="NCBI Taxonomy" id="2594042"/>
    <lineage>
        <taxon>Archaea</taxon>
        <taxon>Promethearchaeati</taxon>
        <taxon>Promethearchaeota</taxon>
        <taxon>Promethearchaeia</taxon>
        <taxon>Promethearchaeales</taxon>
        <taxon>Promethearchaeaceae</taxon>
        <taxon>Promethearchaeum</taxon>
    </lineage>
</organism>
<dbReference type="AlphaFoldDB" id="A0A5B9DA22"/>
<evidence type="ECO:0000313" key="1">
    <source>
        <dbReference type="EMBL" id="QEE15600.1"/>
    </source>
</evidence>
<protein>
    <submittedName>
        <fullName evidence="1">Uncharacterized protein</fullName>
    </submittedName>
</protein>
<name>A0A5B9DA22_9ARCH</name>
<dbReference type="GeneID" id="41329421"/>
<keyword evidence="2" id="KW-1185">Reference proteome</keyword>
<evidence type="ECO:0000313" key="2">
    <source>
        <dbReference type="Proteomes" id="UP000321408"/>
    </source>
</evidence>
<reference evidence="1 2" key="2">
    <citation type="journal article" date="2024" name="Int. J. Syst. Evol. Microbiol.">
        <title>Promethearchaeum syntrophicum gen. nov., sp. nov., an anaerobic, obligately syntrophic archaeon, the first isolate of the lineage 'Asgard' archaea, and proposal of the new archaeal phylum Promethearchaeota phyl. nov. and kingdom Promethearchaeati regn. nov.</title>
        <authorList>
            <person name="Imachi H."/>
            <person name="Nobu M.K."/>
            <person name="Kato S."/>
            <person name="Takaki Y."/>
            <person name="Miyazaki M."/>
            <person name="Miyata M."/>
            <person name="Ogawara M."/>
            <person name="Saito Y."/>
            <person name="Sakai S."/>
            <person name="Tahara Y.O."/>
            <person name="Takano Y."/>
            <person name="Tasumi E."/>
            <person name="Uematsu K."/>
            <person name="Yoshimura T."/>
            <person name="Itoh T."/>
            <person name="Ohkuma M."/>
            <person name="Takai K."/>
        </authorList>
    </citation>
    <scope>NUCLEOTIDE SEQUENCE [LARGE SCALE GENOMIC DNA]</scope>
    <source>
        <strain evidence="1 2">MK-D1</strain>
    </source>
</reference>
<dbReference type="RefSeq" id="WP_147662505.1">
    <property type="nucleotide sequence ID" value="NZ_CP042905.2"/>
</dbReference>
<gene>
    <name evidence="1" type="ORF">DSAG12_01426</name>
</gene>
<reference evidence="1 2" key="1">
    <citation type="journal article" date="2020" name="Nature">
        <title>Isolation of an archaeon at the prokaryote-eukaryote interface.</title>
        <authorList>
            <person name="Imachi H."/>
            <person name="Nobu M.K."/>
            <person name="Nakahara N."/>
            <person name="Morono Y."/>
            <person name="Ogawara M."/>
            <person name="Takaki Y."/>
            <person name="Takano Y."/>
            <person name="Uematsu K."/>
            <person name="Ikuta T."/>
            <person name="Ito M."/>
            <person name="Matsui Y."/>
            <person name="Miyazaki M."/>
            <person name="Murata K."/>
            <person name="Saito Y."/>
            <person name="Sakai S."/>
            <person name="Song C."/>
            <person name="Tasumi E."/>
            <person name="Yamanaka Y."/>
            <person name="Yamaguchi T."/>
            <person name="Kamagata Y."/>
            <person name="Tamaki H."/>
            <person name="Takai K."/>
        </authorList>
    </citation>
    <scope>NUCLEOTIDE SEQUENCE [LARGE SCALE GENOMIC DNA]</scope>
    <source>
        <strain evidence="1 2">MK-D1</strain>
    </source>
</reference>
<proteinExistence type="predicted"/>
<sequence>MLIKRNKTWIKWADYFDAKVNKILEENPGKWLTLQVEVNQDTWDEIKDVPEDQIEKLTLIEYLRGFTFKMARFAKEIKINPDENLKGEYLEVNILKTS</sequence>